<feature type="disulfide bond" evidence="10">
    <location>
        <begin position="807"/>
        <end position="819"/>
    </location>
</feature>
<feature type="domain" description="Laminin EGF-like" evidence="13">
    <location>
        <begin position="1299"/>
        <end position="1343"/>
    </location>
</feature>
<feature type="coiled-coil region" evidence="11">
    <location>
        <begin position="1870"/>
        <end position="1897"/>
    </location>
</feature>
<feature type="disulfide bond" evidence="10">
    <location>
        <begin position="669"/>
        <end position="678"/>
    </location>
</feature>
<feature type="domain" description="Laminin IV type A" evidence="14">
    <location>
        <begin position="433"/>
        <end position="621"/>
    </location>
</feature>
<feature type="domain" description="Laminin EGF-like" evidence="13">
    <location>
        <begin position="856"/>
        <end position="902"/>
    </location>
</feature>
<evidence type="ECO:0000256" key="11">
    <source>
        <dbReference type="SAM" id="Coils"/>
    </source>
</evidence>
<dbReference type="Pfam" id="PF00052">
    <property type="entry name" value="Laminin_B"/>
    <property type="match status" value="2"/>
</dbReference>
<proteinExistence type="predicted"/>
<evidence type="ECO:0000259" key="12">
    <source>
        <dbReference type="PROSITE" id="PS50025"/>
    </source>
</evidence>
<feature type="domain" description="Laminin EGF-like" evidence="13">
    <location>
        <begin position="903"/>
        <end position="948"/>
    </location>
</feature>
<dbReference type="InterPro" id="IPR009030">
    <property type="entry name" value="Growth_fac_rcpt_cys_sf"/>
</dbReference>
<dbReference type="Pfam" id="PF00053">
    <property type="entry name" value="EGF_laminin"/>
    <property type="match status" value="14"/>
</dbReference>
<dbReference type="Pfam" id="PF02210">
    <property type="entry name" value="Laminin_G_2"/>
    <property type="match status" value="1"/>
</dbReference>
<dbReference type="PROSITE" id="PS50025">
    <property type="entry name" value="LAM_G_DOMAIN"/>
    <property type="match status" value="5"/>
</dbReference>
<dbReference type="PROSITE" id="PS01248">
    <property type="entry name" value="EGF_LAM_1"/>
    <property type="match status" value="5"/>
</dbReference>
<keyword evidence="7 10" id="KW-1015">Disulfide bond</keyword>
<feature type="disulfide bond" evidence="10">
    <location>
        <begin position="1407"/>
        <end position="1424"/>
    </location>
</feature>
<evidence type="ECO:0000256" key="2">
    <source>
        <dbReference type="ARBA" id="ARBA00022525"/>
    </source>
</evidence>
<dbReference type="PROSITE" id="PS51115">
    <property type="entry name" value="LAMININ_IVA"/>
    <property type="match status" value="2"/>
</dbReference>
<feature type="disulfide bond" evidence="10">
    <location>
        <begin position="778"/>
        <end position="787"/>
    </location>
</feature>
<feature type="domain" description="Laminin EGF-like" evidence="13">
    <location>
        <begin position="759"/>
        <end position="806"/>
    </location>
</feature>
<feature type="disulfide bond" evidence="10">
    <location>
        <begin position="1426"/>
        <end position="1435"/>
    </location>
</feature>
<dbReference type="Pfam" id="PF24973">
    <property type="entry name" value="EGF_LMN_ATRN"/>
    <property type="match status" value="2"/>
</dbReference>
<feature type="disulfide bond" evidence="10">
    <location>
        <begin position="856"/>
        <end position="868"/>
    </location>
</feature>
<feature type="disulfide bond" evidence="10">
    <location>
        <begin position="383"/>
        <end position="392"/>
    </location>
</feature>
<protein>
    <recommendedName>
        <fullName evidence="17">Laminin subunit alpha-2</fullName>
    </recommendedName>
</protein>
<evidence type="ECO:0000256" key="7">
    <source>
        <dbReference type="ARBA" id="ARBA00023157"/>
    </source>
</evidence>
<evidence type="ECO:0000256" key="1">
    <source>
        <dbReference type="ARBA" id="ARBA00004302"/>
    </source>
</evidence>
<evidence type="ECO:0000256" key="10">
    <source>
        <dbReference type="PROSITE-ProRule" id="PRU00460"/>
    </source>
</evidence>
<feature type="domain" description="Laminin G" evidence="12">
    <location>
        <begin position="2406"/>
        <end position="2590"/>
    </location>
</feature>
<keyword evidence="9 10" id="KW-0424">Laminin EGF-like domain</keyword>
<feature type="domain" description="Laminin G" evidence="12">
    <location>
        <begin position="2663"/>
        <end position="2837"/>
    </location>
</feature>
<feature type="disulfide bond" evidence="10">
    <location>
        <begin position="971"/>
        <end position="980"/>
    </location>
</feature>
<feature type="disulfide bond" evidence="10">
    <location>
        <begin position="876"/>
        <end position="885"/>
    </location>
</feature>
<evidence type="ECO:0000256" key="6">
    <source>
        <dbReference type="ARBA" id="ARBA00022869"/>
    </source>
</evidence>
<evidence type="ECO:0000256" key="4">
    <source>
        <dbReference type="ARBA" id="ARBA00022729"/>
    </source>
</evidence>
<dbReference type="PROSITE" id="PS50027">
    <property type="entry name" value="EGF_LAM_2"/>
    <property type="match status" value="11"/>
</dbReference>
<feature type="disulfide bond" evidence="10">
    <location>
        <begin position="809"/>
        <end position="826"/>
    </location>
</feature>
<evidence type="ECO:0000313" key="16">
    <source>
        <dbReference type="Proteomes" id="UP001642483"/>
    </source>
</evidence>
<gene>
    <name evidence="15" type="ORF">CVLEPA_LOCUS31595</name>
</gene>
<feature type="domain" description="Laminin EGF-like" evidence="13">
    <location>
        <begin position="364"/>
        <end position="412"/>
    </location>
</feature>
<dbReference type="Pfam" id="PF00054">
    <property type="entry name" value="Laminin_G_1"/>
    <property type="match status" value="4"/>
</dbReference>
<dbReference type="SUPFAM" id="SSF57196">
    <property type="entry name" value="EGF/Laminin"/>
    <property type="match status" value="9"/>
</dbReference>
<evidence type="ECO:0000259" key="14">
    <source>
        <dbReference type="PROSITE" id="PS51115"/>
    </source>
</evidence>
<comment type="caution">
    <text evidence="10">Lacks conserved residue(s) required for the propagation of feature annotation.</text>
</comment>
<comment type="subcellular location">
    <subcellularLocation>
        <location evidence="1">Secreted</location>
        <location evidence="1">Extracellular space</location>
        <location evidence="1">Extracellular matrix</location>
        <location evidence="1">Basement membrane</location>
    </subcellularLocation>
</comment>
<feature type="disulfide bond" evidence="10">
    <location>
        <begin position="996"/>
        <end position="1008"/>
    </location>
</feature>
<dbReference type="SMART" id="SM00282">
    <property type="entry name" value="LamG"/>
    <property type="match status" value="5"/>
</dbReference>
<keyword evidence="16" id="KW-1185">Reference proteome</keyword>
<dbReference type="PANTHER" id="PTHR10574">
    <property type="entry name" value="NETRIN/LAMININ-RELATED"/>
    <property type="match status" value="1"/>
</dbReference>
<dbReference type="CDD" id="cd00055">
    <property type="entry name" value="EGF_Lam"/>
    <property type="match status" value="16"/>
</dbReference>
<feature type="domain" description="Laminin G" evidence="12">
    <location>
        <begin position="2222"/>
        <end position="2401"/>
    </location>
</feature>
<keyword evidence="3" id="KW-0272">Extracellular matrix</keyword>
<keyword evidence="4" id="KW-0732">Signal</keyword>
<dbReference type="Gene3D" id="2.60.120.260">
    <property type="entry name" value="Galactose-binding domain-like"/>
    <property type="match status" value="1"/>
</dbReference>
<feature type="domain" description="Laminin EGF-like" evidence="13">
    <location>
        <begin position="1344"/>
        <end position="1404"/>
    </location>
</feature>
<feature type="disulfide bond" evidence="10">
    <location>
        <begin position="921"/>
        <end position="930"/>
    </location>
</feature>
<dbReference type="PRINTS" id="PR00011">
    <property type="entry name" value="EGFLAMININ"/>
</dbReference>
<feature type="disulfide bond" evidence="10">
    <location>
        <begin position="1375"/>
        <end position="1384"/>
    </location>
</feature>
<keyword evidence="8" id="KW-0325">Glycoprotein</keyword>
<evidence type="ECO:0000256" key="5">
    <source>
        <dbReference type="ARBA" id="ARBA00022737"/>
    </source>
</evidence>
<dbReference type="SMART" id="SM00281">
    <property type="entry name" value="LamB"/>
    <property type="match status" value="2"/>
</dbReference>
<sequence length="3035" mass="335951">MILHIITTSDFIPLSWNTLGDLDMWIFQASVMILIAFLSLNMIYAENTATALTSSAGKLDLENPYDLTSSDLHALLAQRSDALHLRQYVRRSVVRSHFLPRRRRHRVRFLSPTGYQEGKSSRKIGRRRNGLTLGEMHRIASDTCSCGAQPLINVVRHALKQYYYSIKDISIGGMCICYGHASTCPADVRSGLFRCECEHDTGGSNCEICKPGYNQYAWRPGNFGFECQACNCHGHSKECYYDPGVEERGESLDISGDYRGGGVCVGCRDRTQGINCETCIDGYYRPIDVEPDARDPCLSCNCNPYGGARADGETGPLACVKDITFVNVDRNLFPGSCYCKEGYAGQRCDECAFGYRHFPLCEPCPCNVAGSQNVDPCEGDCECKENVEGATCSQCKKGYYNLQQRNSQGCEECFCFGATDNCQPSNLTWSSIQTNRGWEVRDRFGRRKSNAQLDAGLGEPYVDHAQTAHKLATTMYFWSAPADYLGDRLTSYGGNLRYVVSYDLLQGAQVYPMQDTDVILEGNGKTLLYKPRGMLLEPQVELEVSVKLESNHDHADDGWVDSTTRQPINKGDLMTVLRDVKRLMIRAVYSRNNEAIYRIRDVYLDTAGTSGDGLSAESVELCKCPPGYFGYSCESCAEGYWRNGKYCVPCNCNGHSDICNLLNGACQNCQHNTMGMHCERCKPSYYGDATLATPDDCQRCACPLTVSGNNFSPSCQLERPSGDLVCLECPVGFAGKRCEICADGYYGNPAIPGGTCTRCQCNGNAISCDRVTGKCISCRSYTAGDHCERCQAAYYGDPIVRKNCSPCDCNPAGSLSRQCDAETGQCPCGPNVYGKTCDACASNYFFSDETRSCISCNCDSVGSVTQQCRSDGSCTCRQGVTGHLCDSCDSGYFGFSLTGCRECDCPRTNGNCDRVSGQCICPPNTEGPYCERCVDGSYQWHPHDGCKMCECDSLGSTTPSVCHSGTGQCLCKSQFGGRQCNQCKEGHYGFPACQLCNCDPEGTIHSTCSSSFSCNCSNDGQCLCKANVVGRRCDQCVEGSFGLSREQDGCTECYCSGVTDQCTQAAYVWGPPVSLNVAPVEVTHEINKRSIAEEVVFTQGMVSADPGLLTPSFRSQPYFWRLPSHFNGDKRLSYGGKLRYTIRYVAGVSSGPGIPSGPNVVIRGGIGDPLTIQYKNDDPVTSQSKPYVVLMKELGWTHSDTHRNVTRKEFTKVLEDIQFFLIKASYGYLMDQSRLSDVLLDVSQPGIHGRGDAGSIYPLARGLEQCFCPPGYLGLSCQDCAEGYMRVQQGVNIGKCEPCNCFNRSDTCDEQSGRCLNCADKFTGYHCEKCIAGYYLSGKTCKKCACPGTEPVNNFSPTCQPDGADGVGDYTCDACRPGYVGNHCEQCADGYYGDPSALGGHCAKCGCNVAGSVDGVCDKSTGQCHCDVGIRGRVCDQCQPRHVITPHGCIECDDGCSGELLHEVEILANRTRRVDLRNMFPPPWNQLITSRVLSKRINESLVRSSRKIMDAMIALMDAPMQISEVTDRMTPILSAGDACLDRMSKLSSTPTANNLVGRKIQDFRDLLNQVEGMSRGAKRLLSHLSDGKVADEERMHYEALQWIADIRRRTLGSPLLKAQKELDSTEALLQRLTSNFTAHTNRSQKDLIAHQNMLFNQYNTVMNKFDDISYLVGNSTQKVGAANAMNTLNRQLLRQTTSNIDRLNNEAISTRMMLKEARRILSGTRKSFKTGRRQVNNLSGRESLKTKLINLTAELKKKFESTHLNLEPLMNYVKKNVEYHVRNNLEGPADYMNRVFQNISAMSFNQTEAASRWTTIAGAFSKANKNAEKAFDRAVDAVEAATTDLRKKVNKSFRTSEDVQDSLYDMPLTINAQRDLLKNLNNEMRTVNQSTRSLTAQHEGLFADLKNIKRSQQVKPSQVSMATEKSLRLVNVAEDNFDSVSSTFRQLEKTEQDVSRYQFMKKEIRDNLAAIPKAMRDINAASDRASRSLNRIKLLSDSMRDNISNIRHLIADARRKVASIRGVSVKSTGRCAMRYKPVITPGTTTEIVLNVQTTKPNNMLFYLAREKQDYIAVELRNHRVVVTWDLGGGTSFLENPVQVISNQSNNDWFRIEISREKRNMNVTVYRATETSESAMSTVGTSRGLFSSLDISSDDKLFVGGIVNTTDVHESIMHRTFDGCMGEAFLQGKSIGLWHFKEINNAEDCQGCTESLRTEKEIGASNLYSYSGHSYSVLRLPSTYRARNLRIGVNFQTFSSEGLIYYLGAADRNDFVSLELHDGRLVLKLDMGDGVHSVRTAHRYNVGKFMSVTLKRHLRNALLTVKDTEKLSEKLWLNVTGATDQKIDLEPNDVICVGGFPTERVIKANVTKVPFNGCVREFTFGNAELALKGMGVVREVGVSSSCPSQVYRDIGIAEGGHVELHPVNLSTSGSVSMTFNTLQSDALLLLATSNDGEAKTRKQRDAETFYSIYLDGGRMYASVCLSPERMVNLSSRYSNYDNGGAHVVTLKRDGQNVTLQINEDTDVVSAILSSSAEEVVQVRRMYVGGIPNSFEGSKASPVKASLNGCVRDFMMEHLVNFQEAMSATNSHVGTCAFVNITSTQTKQVTATNDSADLLHNPLQETITPETHINEDDGIIIHLDKEPAPLRDDDVFCRRYGPPSLRKSTVHFGANENSHLKFSLKKKIINKFTFEMRVRTFGSSGVLLYASHPNQGEMKDFFALKLKEGRPVFQFDNGRGVAEAYGNFSINDGSWHKIRIKRSKRRGWLTVDKYRRKFRSPKGASQMNVANVLYVGGVPSHLAKGRIGKINNSMDVCVRNLVFNKRGKLNMATATATNQVQECYKKVEKGAYFNGSGYVIYDETFRVGPNIVIEMEFRTTRSNGVILSVANKEKPDGLALELVNGTIFFRTDNGHGSFETNFIERTKSKTFSICDGRWHSLRAEKKKNVLTLMVDGVNATTVESRSPTMSADTNHPLYIGGIPTDAHLQKQLRTTQNFEGCIKNLKLKDNPRVSFEETLKRHAVFPSSCPVLKAAKSSAAA</sequence>
<evidence type="ECO:0000256" key="9">
    <source>
        <dbReference type="ARBA" id="ARBA00023292"/>
    </source>
</evidence>
<evidence type="ECO:0000256" key="3">
    <source>
        <dbReference type="ARBA" id="ARBA00022530"/>
    </source>
</evidence>
<keyword evidence="2" id="KW-0964">Secreted</keyword>
<dbReference type="EMBL" id="CAWYQH010000174">
    <property type="protein sequence ID" value="CAK8698123.1"/>
    <property type="molecule type" value="Genomic_DNA"/>
</dbReference>
<dbReference type="Gene3D" id="2.10.25.10">
    <property type="entry name" value="Laminin"/>
    <property type="match status" value="14"/>
</dbReference>
<feature type="domain" description="Laminin EGF-like" evidence="13">
    <location>
        <begin position="807"/>
        <end position="855"/>
    </location>
</feature>
<feature type="disulfide bond" evidence="10">
    <location>
        <begin position="790"/>
        <end position="804"/>
    </location>
</feature>
<keyword evidence="5" id="KW-0677">Repeat</keyword>
<feature type="domain" description="Laminin EGF-like" evidence="13">
    <location>
        <begin position="1405"/>
        <end position="1451"/>
    </location>
</feature>
<name>A0ABP0H296_CLALP</name>
<feature type="disulfide bond" evidence="10">
    <location>
        <begin position="1024"/>
        <end position="1033"/>
    </location>
</feature>
<dbReference type="InterPro" id="IPR050440">
    <property type="entry name" value="Laminin/Netrin_ECM"/>
</dbReference>
<dbReference type="SUPFAM" id="SSF49899">
    <property type="entry name" value="Concanavalin A-like lectins/glucanases"/>
    <property type="match status" value="5"/>
</dbReference>
<keyword evidence="6" id="KW-0084">Basement membrane</keyword>
<reference evidence="15 16" key="1">
    <citation type="submission" date="2024-02" db="EMBL/GenBank/DDBJ databases">
        <authorList>
            <person name="Daric V."/>
            <person name="Darras S."/>
        </authorList>
    </citation>
    <scope>NUCLEOTIDE SEQUENCE [LARGE SCALE GENOMIC DNA]</scope>
</reference>
<feature type="disulfide bond" evidence="10">
    <location>
        <begin position="1405"/>
        <end position="1417"/>
    </location>
</feature>
<organism evidence="15 16">
    <name type="scientific">Clavelina lepadiformis</name>
    <name type="common">Light-bulb sea squirt</name>
    <name type="synonym">Ascidia lepadiformis</name>
    <dbReference type="NCBI Taxonomy" id="159417"/>
    <lineage>
        <taxon>Eukaryota</taxon>
        <taxon>Metazoa</taxon>
        <taxon>Chordata</taxon>
        <taxon>Tunicata</taxon>
        <taxon>Ascidiacea</taxon>
        <taxon>Aplousobranchia</taxon>
        <taxon>Clavelinidae</taxon>
        <taxon>Clavelina</taxon>
    </lineage>
</organism>
<dbReference type="InterPro" id="IPR002049">
    <property type="entry name" value="LE_dom"/>
</dbReference>
<keyword evidence="11" id="KW-0175">Coiled coil</keyword>
<dbReference type="CDD" id="cd00110">
    <property type="entry name" value="LamG"/>
    <property type="match status" value="5"/>
</dbReference>
<evidence type="ECO:0000313" key="15">
    <source>
        <dbReference type="EMBL" id="CAK8698123.1"/>
    </source>
</evidence>
<feature type="disulfide bond" evidence="10">
    <location>
        <begin position="1318"/>
        <end position="1327"/>
    </location>
</feature>
<dbReference type="SMART" id="SM00181">
    <property type="entry name" value="EGF"/>
    <property type="match status" value="12"/>
</dbReference>
<evidence type="ECO:0000256" key="8">
    <source>
        <dbReference type="ARBA" id="ARBA00023180"/>
    </source>
</evidence>
<dbReference type="InterPro" id="IPR013320">
    <property type="entry name" value="ConA-like_dom_sf"/>
</dbReference>
<feature type="disulfide bond" evidence="10">
    <location>
        <begin position="828"/>
        <end position="837"/>
    </location>
</feature>
<dbReference type="Proteomes" id="UP001642483">
    <property type="component" value="Unassembled WGS sequence"/>
</dbReference>
<feature type="domain" description="Laminin G" evidence="12">
    <location>
        <begin position="2022"/>
        <end position="2207"/>
    </location>
</feature>
<comment type="caution">
    <text evidence="15">The sequence shown here is derived from an EMBL/GenBank/DDBJ whole genome shotgun (WGS) entry which is preliminary data.</text>
</comment>
<dbReference type="InterPro" id="IPR001791">
    <property type="entry name" value="Laminin_G"/>
</dbReference>
<dbReference type="SUPFAM" id="SSF57184">
    <property type="entry name" value="Growth factor receptor domain"/>
    <property type="match status" value="1"/>
</dbReference>
<feature type="domain" description="Laminin EGF-like" evidence="13">
    <location>
        <begin position="650"/>
        <end position="699"/>
    </location>
</feature>
<evidence type="ECO:0000259" key="13">
    <source>
        <dbReference type="PROSITE" id="PS50027"/>
    </source>
</evidence>
<feature type="domain" description="Laminin G" evidence="12">
    <location>
        <begin position="2842"/>
        <end position="3023"/>
    </location>
</feature>
<dbReference type="InterPro" id="IPR000034">
    <property type="entry name" value="Laminin_IV"/>
</dbReference>
<dbReference type="Gene3D" id="2.60.120.200">
    <property type="match status" value="5"/>
</dbReference>
<evidence type="ECO:0008006" key="17">
    <source>
        <dbReference type="Google" id="ProtNLM"/>
    </source>
</evidence>
<dbReference type="PANTHER" id="PTHR10574:SF436">
    <property type="entry name" value="LAMININ SUBUNIT ALPHA-2"/>
    <property type="match status" value="1"/>
</dbReference>
<accession>A0ABP0H296</accession>
<feature type="domain" description="Laminin IV type A" evidence="14">
    <location>
        <begin position="1075"/>
        <end position="1265"/>
    </location>
</feature>
<dbReference type="InterPro" id="IPR000742">
    <property type="entry name" value="EGF"/>
</dbReference>
<feature type="disulfide bond" evidence="10">
    <location>
        <begin position="1036"/>
        <end position="1050"/>
    </location>
</feature>
<dbReference type="SMART" id="SM00180">
    <property type="entry name" value="EGF_Lam"/>
    <property type="match status" value="16"/>
</dbReference>
<feature type="domain" description="Laminin EGF-like" evidence="13">
    <location>
        <begin position="949"/>
        <end position="995"/>
    </location>
</feature>
<feature type="domain" description="Laminin EGF-like" evidence="13">
    <location>
        <begin position="996"/>
        <end position="1052"/>
    </location>
</feature>
<dbReference type="InterPro" id="IPR056863">
    <property type="entry name" value="LMN_ATRN_NET-like_EGF"/>
</dbReference>